<dbReference type="InterPro" id="IPR007621">
    <property type="entry name" value="TPM_dom"/>
</dbReference>
<dbReference type="OrthoDB" id="5825388at2"/>
<dbReference type="PANTHER" id="PTHR30373:SF8">
    <property type="entry name" value="BLL7265 PROTEIN"/>
    <property type="match status" value="1"/>
</dbReference>
<keyword evidence="1" id="KW-1133">Transmembrane helix</keyword>
<evidence type="ECO:0000259" key="2">
    <source>
        <dbReference type="Pfam" id="PF04536"/>
    </source>
</evidence>
<dbReference type="RefSeq" id="WP_145019960.1">
    <property type="nucleotide sequence ID" value="NZ_VLLN01000006.1"/>
</dbReference>
<dbReference type="Proteomes" id="UP000319449">
    <property type="component" value="Unassembled WGS sequence"/>
</dbReference>
<evidence type="ECO:0000256" key="1">
    <source>
        <dbReference type="SAM" id="Phobius"/>
    </source>
</evidence>
<accession>A0A562VPZ0</accession>
<sequence>MVDAEKFFTTDELERIRCTVDAAESATAGEIATMVVSASDPYREGTILGGALLAGFVAFLLSVLLHHVTVWFYVPVTVALTFPSCALFRAIPRLRLPFVARSRIRQAVRERALRAFYEKGLYRTRAATGILIFISLLERTVWILGDRGINERITPETWQELSAELSRGMRAGEGCDALCRTITRCGTILAEHFPLKTGDTNELTDQVLFER</sequence>
<proteinExistence type="predicted"/>
<dbReference type="Pfam" id="PF04536">
    <property type="entry name" value="TPM_phosphatase"/>
    <property type="match status" value="1"/>
</dbReference>
<feature type="transmembrane region" description="Helical" evidence="1">
    <location>
        <begin position="71"/>
        <end position="91"/>
    </location>
</feature>
<keyword evidence="4" id="KW-1185">Reference proteome</keyword>
<organism evidence="3 4">
    <name type="scientific">Geobacter argillaceus</name>
    <dbReference type="NCBI Taxonomy" id="345631"/>
    <lineage>
        <taxon>Bacteria</taxon>
        <taxon>Pseudomonadati</taxon>
        <taxon>Thermodesulfobacteriota</taxon>
        <taxon>Desulfuromonadia</taxon>
        <taxon>Geobacterales</taxon>
        <taxon>Geobacteraceae</taxon>
        <taxon>Geobacter</taxon>
    </lineage>
</organism>
<name>A0A562VPZ0_9BACT</name>
<gene>
    <name evidence="3" type="ORF">JN12_01289</name>
</gene>
<reference evidence="3 4" key="1">
    <citation type="submission" date="2019-07" db="EMBL/GenBank/DDBJ databases">
        <title>Genomic Encyclopedia of Archaeal and Bacterial Type Strains, Phase II (KMG-II): from individual species to whole genera.</title>
        <authorList>
            <person name="Goeker M."/>
        </authorList>
    </citation>
    <scope>NUCLEOTIDE SEQUENCE [LARGE SCALE GENOMIC DNA]</scope>
    <source>
        <strain evidence="3 4">ATCC BAA-1139</strain>
    </source>
</reference>
<dbReference type="Gene3D" id="3.10.310.50">
    <property type="match status" value="1"/>
</dbReference>
<dbReference type="AlphaFoldDB" id="A0A562VPZ0"/>
<feature type="domain" description="TPM" evidence="2">
    <location>
        <begin position="107"/>
        <end position="180"/>
    </location>
</feature>
<evidence type="ECO:0000313" key="3">
    <source>
        <dbReference type="EMBL" id="TWJ19804.1"/>
    </source>
</evidence>
<keyword evidence="1" id="KW-0812">Transmembrane</keyword>
<feature type="transmembrane region" description="Helical" evidence="1">
    <location>
        <begin position="47"/>
        <end position="65"/>
    </location>
</feature>
<evidence type="ECO:0000313" key="4">
    <source>
        <dbReference type="Proteomes" id="UP000319449"/>
    </source>
</evidence>
<keyword evidence="1" id="KW-0472">Membrane</keyword>
<dbReference type="EMBL" id="VLLN01000006">
    <property type="protein sequence ID" value="TWJ19804.1"/>
    <property type="molecule type" value="Genomic_DNA"/>
</dbReference>
<protein>
    <submittedName>
        <fullName evidence="3">Putative membrane protein</fullName>
    </submittedName>
</protein>
<dbReference type="PANTHER" id="PTHR30373">
    <property type="entry name" value="UPF0603 PROTEIN YGCG"/>
    <property type="match status" value="1"/>
</dbReference>
<comment type="caution">
    <text evidence="3">The sequence shown here is derived from an EMBL/GenBank/DDBJ whole genome shotgun (WGS) entry which is preliminary data.</text>
</comment>